<name>A0A8H7DFN8_9AGAR</name>
<evidence type="ECO:0000259" key="3">
    <source>
        <dbReference type="Pfam" id="PF01408"/>
    </source>
</evidence>
<dbReference type="InterPro" id="IPR036291">
    <property type="entry name" value="NAD(P)-bd_dom_sf"/>
</dbReference>
<feature type="domain" description="Gfo/Idh/MocA-like oxidoreductase N-terminal" evidence="3">
    <location>
        <begin position="115"/>
        <end position="242"/>
    </location>
</feature>
<dbReference type="InterPro" id="IPR051317">
    <property type="entry name" value="Gfo/Idh/MocA_oxidoreduct"/>
</dbReference>
<evidence type="ECO:0000259" key="4">
    <source>
        <dbReference type="Pfam" id="PF22725"/>
    </source>
</evidence>
<dbReference type="InterPro" id="IPR000683">
    <property type="entry name" value="Gfo/Idh/MocA-like_OxRdtase_N"/>
</dbReference>
<dbReference type="SUPFAM" id="SSF51735">
    <property type="entry name" value="NAD(P)-binding Rossmann-fold domains"/>
    <property type="match status" value="1"/>
</dbReference>
<reference evidence="5" key="1">
    <citation type="submission" date="2020-05" db="EMBL/GenBank/DDBJ databases">
        <title>Mycena genomes resolve the evolution of fungal bioluminescence.</title>
        <authorList>
            <person name="Tsai I.J."/>
        </authorList>
    </citation>
    <scope>NUCLEOTIDE SEQUENCE</scope>
    <source>
        <strain evidence="5">CCC161011</strain>
    </source>
</reference>
<accession>A0A8H7DFN8</accession>
<gene>
    <name evidence="5" type="ORF">MVEN_00127100</name>
</gene>
<comment type="similarity">
    <text evidence="1">Belongs to the Gfo/Idh/MocA family.</text>
</comment>
<dbReference type="OrthoDB" id="446809at2759"/>
<dbReference type="Gene3D" id="3.40.50.720">
    <property type="entry name" value="NAD(P)-binding Rossmann-like Domain"/>
    <property type="match status" value="1"/>
</dbReference>
<dbReference type="PANTHER" id="PTHR43708">
    <property type="entry name" value="CONSERVED EXPRESSED OXIDOREDUCTASE (EUROFUNG)"/>
    <property type="match status" value="1"/>
</dbReference>
<feature type="domain" description="GFO/IDH/MocA-like oxidoreductase" evidence="4">
    <location>
        <begin position="251"/>
        <end position="375"/>
    </location>
</feature>
<dbReference type="EMBL" id="JACAZI010000001">
    <property type="protein sequence ID" value="KAF7372640.1"/>
    <property type="molecule type" value="Genomic_DNA"/>
</dbReference>
<sequence length="489" mass="54091">MTATSLAFDSSTWANYTEEAQPGKACGELYRGNPGFTIFPGKLCQCGPLASFFSWTLLLTHDSQDPAHLSPLLPLSPSPPLALPGRLKRSQRFYNLFAQPAQHRITVSIMASPPINVGLIGYGGSAKSFNLPFILPNPDLRVCAFLQRAAAPDPASSPHPPVGTHCTIDFPSATHHRTAEAFFGDDEIELVVICTHEHGELVRRALESGKHVVVEKAFVNTSKEADDLIQLAREKGKVLTVYQNRRFDSDFLTLQHIVKSGALGEIRDAQMHFDFRMPSWVMGWTQKEYASGQGMTFGLGSHTVDQALVLFGRPVSVTGFLRSNRGVDSEVDDTFTIILQYGSEQKNLTVTVKTAIVTHMKDNLKFFVRGTEGTYLKFGTDPQEAKALAAPCQPASDPDYGREDERIWGTLSTMKEFDTKSQTFDKESGLYIGRYPSMLGRYRGLYENVVAAIRGTAELYVKPETSRDGLRILELARESHNTGHTVPWS</sequence>
<evidence type="ECO:0000313" key="5">
    <source>
        <dbReference type="EMBL" id="KAF7372640.1"/>
    </source>
</evidence>
<protein>
    <submittedName>
        <fullName evidence="5">Scyllo-inositol 2-dehydrogenase</fullName>
    </submittedName>
</protein>
<dbReference type="GO" id="GO:0016491">
    <property type="term" value="F:oxidoreductase activity"/>
    <property type="evidence" value="ECO:0007669"/>
    <property type="project" value="UniProtKB-KW"/>
</dbReference>
<dbReference type="GO" id="GO:0000166">
    <property type="term" value="F:nucleotide binding"/>
    <property type="evidence" value="ECO:0007669"/>
    <property type="project" value="InterPro"/>
</dbReference>
<dbReference type="PANTHER" id="PTHR43708:SF5">
    <property type="entry name" value="CONSERVED EXPRESSED OXIDOREDUCTASE (EUROFUNG)-RELATED"/>
    <property type="match status" value="1"/>
</dbReference>
<keyword evidence="6" id="KW-1185">Reference proteome</keyword>
<evidence type="ECO:0000256" key="2">
    <source>
        <dbReference type="ARBA" id="ARBA00023002"/>
    </source>
</evidence>
<dbReference type="Pfam" id="PF01408">
    <property type="entry name" value="GFO_IDH_MocA"/>
    <property type="match status" value="1"/>
</dbReference>
<dbReference type="Gene3D" id="3.30.360.10">
    <property type="entry name" value="Dihydrodipicolinate Reductase, domain 2"/>
    <property type="match status" value="1"/>
</dbReference>
<evidence type="ECO:0000313" key="6">
    <source>
        <dbReference type="Proteomes" id="UP000620124"/>
    </source>
</evidence>
<organism evidence="5 6">
    <name type="scientific">Mycena venus</name>
    <dbReference type="NCBI Taxonomy" id="2733690"/>
    <lineage>
        <taxon>Eukaryota</taxon>
        <taxon>Fungi</taxon>
        <taxon>Dikarya</taxon>
        <taxon>Basidiomycota</taxon>
        <taxon>Agaricomycotina</taxon>
        <taxon>Agaricomycetes</taxon>
        <taxon>Agaricomycetidae</taxon>
        <taxon>Agaricales</taxon>
        <taxon>Marasmiineae</taxon>
        <taxon>Mycenaceae</taxon>
        <taxon>Mycena</taxon>
    </lineage>
</organism>
<keyword evidence="2" id="KW-0560">Oxidoreductase</keyword>
<proteinExistence type="inferred from homology"/>
<dbReference type="InterPro" id="IPR055170">
    <property type="entry name" value="GFO_IDH_MocA-like_dom"/>
</dbReference>
<comment type="caution">
    <text evidence="5">The sequence shown here is derived from an EMBL/GenBank/DDBJ whole genome shotgun (WGS) entry which is preliminary data.</text>
</comment>
<dbReference type="Proteomes" id="UP000620124">
    <property type="component" value="Unassembled WGS sequence"/>
</dbReference>
<dbReference type="Pfam" id="PF22725">
    <property type="entry name" value="GFO_IDH_MocA_C3"/>
    <property type="match status" value="1"/>
</dbReference>
<dbReference type="AlphaFoldDB" id="A0A8H7DFN8"/>
<evidence type="ECO:0000256" key="1">
    <source>
        <dbReference type="ARBA" id="ARBA00010928"/>
    </source>
</evidence>